<dbReference type="PANTHER" id="PTHR33053">
    <property type="entry name" value="PROTEIN, PUTATIVE-RELATED"/>
    <property type="match status" value="1"/>
</dbReference>
<organism evidence="1 2">
    <name type="scientific">Aphis craccivora</name>
    <name type="common">Cowpea aphid</name>
    <dbReference type="NCBI Taxonomy" id="307492"/>
    <lineage>
        <taxon>Eukaryota</taxon>
        <taxon>Metazoa</taxon>
        <taxon>Ecdysozoa</taxon>
        <taxon>Arthropoda</taxon>
        <taxon>Hexapoda</taxon>
        <taxon>Insecta</taxon>
        <taxon>Pterygota</taxon>
        <taxon>Neoptera</taxon>
        <taxon>Paraneoptera</taxon>
        <taxon>Hemiptera</taxon>
        <taxon>Sternorrhyncha</taxon>
        <taxon>Aphidomorpha</taxon>
        <taxon>Aphidoidea</taxon>
        <taxon>Aphididae</taxon>
        <taxon>Aphidini</taxon>
        <taxon>Aphis</taxon>
        <taxon>Aphis</taxon>
    </lineage>
</organism>
<dbReference type="OrthoDB" id="8007085at2759"/>
<protein>
    <submittedName>
        <fullName evidence="1">Uncharacterized protein</fullName>
    </submittedName>
</protein>
<gene>
    <name evidence="1" type="ORF">FWK35_00012461</name>
</gene>
<dbReference type="Proteomes" id="UP000478052">
    <property type="component" value="Unassembled WGS sequence"/>
</dbReference>
<keyword evidence="2" id="KW-1185">Reference proteome</keyword>
<evidence type="ECO:0000313" key="1">
    <source>
        <dbReference type="EMBL" id="KAF0744902.1"/>
    </source>
</evidence>
<evidence type="ECO:0000313" key="2">
    <source>
        <dbReference type="Proteomes" id="UP000478052"/>
    </source>
</evidence>
<dbReference type="EMBL" id="VUJU01007494">
    <property type="protein sequence ID" value="KAF0744902.1"/>
    <property type="molecule type" value="Genomic_DNA"/>
</dbReference>
<name>A0A6G0XWQ3_APHCR</name>
<comment type="caution">
    <text evidence="1">The sequence shown here is derived from an EMBL/GenBank/DDBJ whole genome shotgun (WGS) entry which is preliminary data.</text>
</comment>
<sequence>MYKYQHIEDGLKECTDFLKDQLKRSFEDSADFSESISLVSPSLDNTNFKTSIPVVSTFYIVLSLGVYIEFVPPKINTISYNNKKIRAENTLNHHLSYIIISLNDLLFILKKHKCFSMLPKDARTLLGTKPVPILNMHEVKPNQARYWYRWTSCFSKSTSTQFWPILAYIRPNSNLVFPVGLYCGTDKPSDSNEYLNIILDFFSCSRCEIEGEYRENRMCFPYSEPDKRSKTRPHTMKFQNLILLYAFDMPWCNTKKSNIIVDERTIAGSKSRKLEEVCQWKATEFRSFLLYSGPIAMDQINCLNYCNNMIVDYKNTISGTVRLCRPYDAYAMQRMIVLVRGYVDHYDYETRNNGRYDDSMHLELVNKNKYTLIHSIWLIAYSKSATII</sequence>
<proteinExistence type="predicted"/>
<dbReference type="AlphaFoldDB" id="A0A6G0XWQ3"/>
<accession>A0A6G0XWQ3</accession>
<reference evidence="1 2" key="1">
    <citation type="submission" date="2019-08" db="EMBL/GenBank/DDBJ databases">
        <title>Whole genome of Aphis craccivora.</title>
        <authorList>
            <person name="Voronova N.V."/>
            <person name="Shulinski R.S."/>
            <person name="Bandarenka Y.V."/>
            <person name="Zhorov D.G."/>
            <person name="Warner D."/>
        </authorList>
    </citation>
    <scope>NUCLEOTIDE SEQUENCE [LARGE SCALE GENOMIC DNA]</scope>
    <source>
        <strain evidence="1">180601</strain>
        <tissue evidence="1">Whole Body</tissue>
    </source>
</reference>